<dbReference type="EMBL" id="JAYKXN010000008">
    <property type="protein sequence ID" value="KAK7263640.1"/>
    <property type="molecule type" value="Genomic_DNA"/>
</dbReference>
<evidence type="ECO:0000313" key="2">
    <source>
        <dbReference type="EMBL" id="KAK7263640.1"/>
    </source>
</evidence>
<comment type="caution">
    <text evidence="2">The sequence shown here is derived from an EMBL/GenBank/DDBJ whole genome shotgun (WGS) entry which is preliminary data.</text>
</comment>
<evidence type="ECO:0000256" key="1">
    <source>
        <dbReference type="SAM" id="MobiDB-lite"/>
    </source>
</evidence>
<name>A0AAN9EY93_CLITE</name>
<dbReference type="AlphaFoldDB" id="A0AAN9EY93"/>
<evidence type="ECO:0000313" key="3">
    <source>
        <dbReference type="Proteomes" id="UP001359559"/>
    </source>
</evidence>
<organism evidence="2 3">
    <name type="scientific">Clitoria ternatea</name>
    <name type="common">Butterfly pea</name>
    <dbReference type="NCBI Taxonomy" id="43366"/>
    <lineage>
        <taxon>Eukaryota</taxon>
        <taxon>Viridiplantae</taxon>
        <taxon>Streptophyta</taxon>
        <taxon>Embryophyta</taxon>
        <taxon>Tracheophyta</taxon>
        <taxon>Spermatophyta</taxon>
        <taxon>Magnoliopsida</taxon>
        <taxon>eudicotyledons</taxon>
        <taxon>Gunneridae</taxon>
        <taxon>Pentapetalae</taxon>
        <taxon>rosids</taxon>
        <taxon>fabids</taxon>
        <taxon>Fabales</taxon>
        <taxon>Fabaceae</taxon>
        <taxon>Papilionoideae</taxon>
        <taxon>50 kb inversion clade</taxon>
        <taxon>NPAAA clade</taxon>
        <taxon>indigoferoid/millettioid clade</taxon>
        <taxon>Phaseoleae</taxon>
        <taxon>Clitoria</taxon>
    </lineage>
</organism>
<dbReference type="Proteomes" id="UP001359559">
    <property type="component" value="Unassembled WGS sequence"/>
</dbReference>
<accession>A0AAN9EY93</accession>
<feature type="region of interest" description="Disordered" evidence="1">
    <location>
        <begin position="93"/>
        <end position="112"/>
    </location>
</feature>
<sequence>MSTLVHNTTLSFSRRYRYELLGLQPKDKMLKSVSYRRRRAKQRQVFLTTYKLSSLDNSFAADTKNPKLKKVAVKVKKIVASLLLFMRTGSFRSCNSRSSISATSSPVPSRKK</sequence>
<reference evidence="2 3" key="1">
    <citation type="submission" date="2024-01" db="EMBL/GenBank/DDBJ databases">
        <title>The genomes of 5 underutilized Papilionoideae crops provide insights into root nodulation and disease resistance.</title>
        <authorList>
            <person name="Yuan L."/>
        </authorList>
    </citation>
    <scope>NUCLEOTIDE SEQUENCE [LARGE SCALE GENOMIC DNA]</scope>
    <source>
        <strain evidence="2">LY-2023</strain>
        <tissue evidence="2">Leaf</tissue>
    </source>
</reference>
<keyword evidence="3" id="KW-1185">Reference proteome</keyword>
<protein>
    <submittedName>
        <fullName evidence="2">Uncharacterized protein</fullName>
    </submittedName>
</protein>
<gene>
    <name evidence="2" type="ORF">RJT34_31234</name>
</gene>
<proteinExistence type="predicted"/>